<evidence type="ECO:0000256" key="1">
    <source>
        <dbReference type="SAM" id="SignalP"/>
    </source>
</evidence>
<feature type="domain" description="Alpha-L-rhamnosidase C-terminal" evidence="3">
    <location>
        <begin position="609"/>
        <end position="677"/>
    </location>
</feature>
<dbReference type="Gene3D" id="1.50.10.10">
    <property type="match status" value="1"/>
</dbReference>
<feature type="signal peptide" evidence="1">
    <location>
        <begin position="1"/>
        <end position="24"/>
    </location>
</feature>
<dbReference type="SUPFAM" id="SSF48208">
    <property type="entry name" value="Six-hairpin glycosidases"/>
    <property type="match status" value="1"/>
</dbReference>
<proteinExistence type="predicted"/>
<keyword evidence="1" id="KW-0732">Signal</keyword>
<dbReference type="GO" id="GO:0003824">
    <property type="term" value="F:catalytic activity"/>
    <property type="evidence" value="ECO:0007669"/>
    <property type="project" value="UniProtKB-ARBA"/>
</dbReference>
<dbReference type="EMBL" id="VNKQ01000018">
    <property type="protein sequence ID" value="KAG0645590.1"/>
    <property type="molecule type" value="Genomic_DNA"/>
</dbReference>
<comment type="caution">
    <text evidence="4">The sequence shown here is derived from an EMBL/GenBank/DDBJ whole genome shotgun (WGS) entry which is preliminary data.</text>
</comment>
<sequence>MVHHGSLFLRSFIASLVMIMPVIATPTPASPAYQLQQLGSSSSSDDWQKYIRSPSAQIIYPQSIVVNGTLGNVTNADGLLTGHGKTILTRPAPENGSAADSSIPTIIVDFGQNIPGYLSIKFGGAYNSTPGLPGIRLAFSESIQYGYLTDVSDFSRSDNIAVKSYPYTWTDIHGCEYSDQVCADGIHGFRYVKIYMDALDSDAPYTSNYGAVSIDSLSLNISAFLGTPDTFTGWFESSDDKLNQWWYDGVYTNDLCTDVLDANSTDPRNAASPGMLGKLVILDGAKRDRLPYIGDLAVSARTSYLSHDVPEATRNVLADLANHQRADGWIPPASINNYTLLLLDYPLWWIACTYDLFMYTGDTDFVVTYYQTMINVLDDFYPAITDNTTQMITKGIGSSGSYGDYAFINRSGPITYLNALYVIALDNAASMATYLGHRQDAARWSARSMVVAAAINTYNFDSSVGAFFDGSCGDTYCATHAQDGNSLSILSGAANVTRATSALAYLAAHNARFYGNAFYDNDVVAGGYSQRVYTFISYFEIEARFKTGLADSALEEIRRLYGWMEANDPGITMWEGIGQGGQPYEGAFTSLAHGWGTGVVPALTNYVLGVMPQGPGFSIFSVKPIPGDVQWAKGVVPTPHGPIYVAWDSNQAVGLFYLSVSAPTGTKGAVSVPVGNSSVPVYVDNELAWENNGHAYAATYENYADAGYVSVQVEGGDHVITAGYSI</sequence>
<dbReference type="PANTHER" id="PTHR34987">
    <property type="entry name" value="C, PUTATIVE (AFU_ORTHOLOGUE AFUA_3G02880)-RELATED"/>
    <property type="match status" value="1"/>
</dbReference>
<evidence type="ECO:0000259" key="2">
    <source>
        <dbReference type="Pfam" id="PF17389"/>
    </source>
</evidence>
<dbReference type="InterPro" id="IPR035398">
    <property type="entry name" value="Bac_rhamnosid_C"/>
</dbReference>
<accession>A0A9P6VDT0</accession>
<dbReference type="Pfam" id="PF17389">
    <property type="entry name" value="Bac_rhamnosid6H"/>
    <property type="match status" value="1"/>
</dbReference>
<name>A0A9P6VDT0_9HELO</name>
<dbReference type="PANTHER" id="PTHR34987:SF5">
    <property type="entry name" value="ALPHA-RHAMNOSIDASE"/>
    <property type="match status" value="1"/>
</dbReference>
<protein>
    <recommendedName>
        <fullName evidence="6">Alpha-L-rhamnosidase</fullName>
    </recommendedName>
</protein>
<dbReference type="InterPro" id="IPR012341">
    <property type="entry name" value="6hp_glycosidase-like_sf"/>
</dbReference>
<gene>
    <name evidence="4" type="ORF">D0Z07_8650</name>
</gene>
<keyword evidence="5" id="KW-1185">Reference proteome</keyword>
<dbReference type="AlphaFoldDB" id="A0A9P6VDT0"/>
<reference evidence="4" key="1">
    <citation type="submission" date="2019-07" db="EMBL/GenBank/DDBJ databases">
        <title>Hyphodiscus hymeniophilus genome sequencing and assembly.</title>
        <authorList>
            <person name="Kramer G."/>
            <person name="Nodwell J."/>
        </authorList>
    </citation>
    <scope>NUCLEOTIDE SEQUENCE</scope>
    <source>
        <strain evidence="4">ATCC 34498</strain>
    </source>
</reference>
<feature type="chain" id="PRO_5040388028" description="Alpha-L-rhamnosidase" evidence="1">
    <location>
        <begin position="25"/>
        <end position="726"/>
    </location>
</feature>
<evidence type="ECO:0000259" key="3">
    <source>
        <dbReference type="Pfam" id="PF17390"/>
    </source>
</evidence>
<evidence type="ECO:0008006" key="6">
    <source>
        <dbReference type="Google" id="ProtNLM"/>
    </source>
</evidence>
<evidence type="ECO:0000313" key="5">
    <source>
        <dbReference type="Proteomes" id="UP000785200"/>
    </source>
</evidence>
<feature type="domain" description="Alpha-L-rhamnosidase six-hairpin glycosidase" evidence="2">
    <location>
        <begin position="281"/>
        <end position="494"/>
    </location>
</feature>
<evidence type="ECO:0000313" key="4">
    <source>
        <dbReference type="EMBL" id="KAG0645590.1"/>
    </source>
</evidence>
<dbReference type="InterPro" id="IPR035396">
    <property type="entry name" value="Bac_rhamnosid6H"/>
</dbReference>
<dbReference type="OrthoDB" id="10036721at2759"/>
<dbReference type="Pfam" id="PF17390">
    <property type="entry name" value="Bac_rhamnosid_C"/>
    <property type="match status" value="1"/>
</dbReference>
<dbReference type="Proteomes" id="UP000785200">
    <property type="component" value="Unassembled WGS sequence"/>
</dbReference>
<dbReference type="InterPro" id="IPR008928">
    <property type="entry name" value="6-hairpin_glycosidase_sf"/>
</dbReference>
<dbReference type="Gene3D" id="2.60.420.10">
    <property type="entry name" value="Maltose phosphorylase, domain 3"/>
    <property type="match status" value="1"/>
</dbReference>
<organism evidence="4 5">
    <name type="scientific">Hyphodiscus hymeniophilus</name>
    <dbReference type="NCBI Taxonomy" id="353542"/>
    <lineage>
        <taxon>Eukaryota</taxon>
        <taxon>Fungi</taxon>
        <taxon>Dikarya</taxon>
        <taxon>Ascomycota</taxon>
        <taxon>Pezizomycotina</taxon>
        <taxon>Leotiomycetes</taxon>
        <taxon>Helotiales</taxon>
        <taxon>Hyphodiscaceae</taxon>
        <taxon>Hyphodiscus</taxon>
    </lineage>
</organism>
<dbReference type="GO" id="GO:0005975">
    <property type="term" value="P:carbohydrate metabolic process"/>
    <property type="evidence" value="ECO:0007669"/>
    <property type="project" value="InterPro"/>
</dbReference>